<keyword evidence="4" id="KW-1185">Reference proteome</keyword>
<dbReference type="Gene3D" id="1.10.10.10">
    <property type="entry name" value="Winged helix-like DNA-binding domain superfamily/Winged helix DNA-binding domain"/>
    <property type="match status" value="1"/>
</dbReference>
<dbReference type="InterPro" id="IPR036390">
    <property type="entry name" value="WH_DNA-bd_sf"/>
</dbReference>
<dbReference type="PANTHER" id="PTHR43252:SF4">
    <property type="entry name" value="TRANSCRIPTIONAL REGULATORY PROTEIN"/>
    <property type="match status" value="1"/>
</dbReference>
<sequence length="172" mass="19327">MPAALNATAAALLGLLHDGPMTGWELMARAAERIGNFWTLTQSQVYRELTRMTEQELVTVGEPGPRDRKPYTITTAGRAAFAEWVAADPAGDQVRAPLLLTINFADHLPPERLAEIIAAQRSWHAERLAEYRRHEAKIEDPRRLATLRFGIRHEQAALDWFDELPALLDIPL</sequence>
<evidence type="ECO:0000259" key="2">
    <source>
        <dbReference type="Pfam" id="PF10400"/>
    </source>
</evidence>
<dbReference type="Pfam" id="PF10400">
    <property type="entry name" value="Vir_act_alpha_C"/>
    <property type="match status" value="1"/>
</dbReference>
<gene>
    <name evidence="3" type="ORF">FHR82_004015</name>
</gene>
<reference evidence="3 4" key="1">
    <citation type="submission" date="2020-08" db="EMBL/GenBank/DDBJ databases">
        <title>Genomic Encyclopedia of Type Strains, Phase III (KMG-III): the genomes of soil and plant-associated and newly described type strains.</title>
        <authorList>
            <person name="Whitman W."/>
        </authorList>
    </citation>
    <scope>NUCLEOTIDE SEQUENCE [LARGE SCALE GENOMIC DNA]</scope>
    <source>
        <strain evidence="3 4">CECT 8960</strain>
    </source>
</reference>
<feature type="domain" description="Transcription regulator PadR N-terminal" evidence="1">
    <location>
        <begin position="12"/>
        <end position="83"/>
    </location>
</feature>
<dbReference type="EMBL" id="JACHJQ010000004">
    <property type="protein sequence ID" value="MBB4907773.1"/>
    <property type="molecule type" value="Genomic_DNA"/>
</dbReference>
<dbReference type="AlphaFoldDB" id="A0A7W7Q6J5"/>
<evidence type="ECO:0000313" key="3">
    <source>
        <dbReference type="EMBL" id="MBB4907773.1"/>
    </source>
</evidence>
<dbReference type="SUPFAM" id="SSF46785">
    <property type="entry name" value="Winged helix' DNA-binding domain"/>
    <property type="match status" value="1"/>
</dbReference>
<dbReference type="PANTHER" id="PTHR43252">
    <property type="entry name" value="TRANSCRIPTIONAL REGULATOR YQJI"/>
    <property type="match status" value="1"/>
</dbReference>
<dbReference type="RefSeq" id="WP_184811924.1">
    <property type="nucleotide sequence ID" value="NZ_JACHJQ010000004.1"/>
</dbReference>
<protein>
    <submittedName>
        <fullName evidence="3">DNA-binding PadR family transcriptional regulator</fullName>
    </submittedName>
</protein>
<dbReference type="Proteomes" id="UP000520767">
    <property type="component" value="Unassembled WGS sequence"/>
</dbReference>
<comment type="caution">
    <text evidence="3">The sequence shown here is derived from an EMBL/GenBank/DDBJ whole genome shotgun (WGS) entry which is preliminary data.</text>
</comment>
<keyword evidence="3" id="KW-0238">DNA-binding</keyword>
<dbReference type="GO" id="GO:0003677">
    <property type="term" value="F:DNA binding"/>
    <property type="evidence" value="ECO:0007669"/>
    <property type="project" value="UniProtKB-KW"/>
</dbReference>
<organism evidence="3 4">
    <name type="scientific">Actinophytocola algeriensis</name>
    <dbReference type="NCBI Taxonomy" id="1768010"/>
    <lineage>
        <taxon>Bacteria</taxon>
        <taxon>Bacillati</taxon>
        <taxon>Actinomycetota</taxon>
        <taxon>Actinomycetes</taxon>
        <taxon>Pseudonocardiales</taxon>
        <taxon>Pseudonocardiaceae</taxon>
    </lineage>
</organism>
<dbReference type="Pfam" id="PF03551">
    <property type="entry name" value="PadR"/>
    <property type="match status" value="1"/>
</dbReference>
<dbReference type="InterPro" id="IPR036388">
    <property type="entry name" value="WH-like_DNA-bd_sf"/>
</dbReference>
<evidence type="ECO:0000259" key="1">
    <source>
        <dbReference type="Pfam" id="PF03551"/>
    </source>
</evidence>
<feature type="domain" description="Transcription regulator PadR C-terminal" evidence="2">
    <location>
        <begin position="94"/>
        <end position="168"/>
    </location>
</feature>
<proteinExistence type="predicted"/>
<dbReference type="InterPro" id="IPR005149">
    <property type="entry name" value="Tscrpt_reg_PadR_N"/>
</dbReference>
<accession>A0A7W7Q6J5</accession>
<dbReference type="InterPro" id="IPR018309">
    <property type="entry name" value="Tscrpt_reg_PadR_C"/>
</dbReference>
<name>A0A7W7Q6J5_9PSEU</name>
<dbReference type="Gene3D" id="6.10.140.190">
    <property type="match status" value="1"/>
</dbReference>
<evidence type="ECO:0000313" key="4">
    <source>
        <dbReference type="Proteomes" id="UP000520767"/>
    </source>
</evidence>